<evidence type="ECO:0000259" key="1">
    <source>
        <dbReference type="Pfam" id="PF12215"/>
    </source>
</evidence>
<dbReference type="AlphaFoldDB" id="A0AAV2CE65"/>
<feature type="domain" description="Glycosyl-hydrolase family 116 N-terminal" evidence="1">
    <location>
        <begin position="62"/>
        <end position="109"/>
    </location>
</feature>
<dbReference type="PANTHER" id="PTHR12654">
    <property type="entry name" value="BILE ACID BETA-GLUCOSIDASE-RELATED"/>
    <property type="match status" value="1"/>
</dbReference>
<dbReference type="InterPro" id="IPR052566">
    <property type="entry name" value="Non-lysos_glucosylceramidase"/>
</dbReference>
<reference evidence="2 3" key="1">
    <citation type="submission" date="2024-04" db="EMBL/GenBank/DDBJ databases">
        <authorList>
            <person name="Fracassetti M."/>
        </authorList>
    </citation>
    <scope>NUCLEOTIDE SEQUENCE [LARGE SCALE GENOMIC DNA]</scope>
</reference>
<evidence type="ECO:0000313" key="3">
    <source>
        <dbReference type="Proteomes" id="UP001497516"/>
    </source>
</evidence>
<accession>A0AAV2CE65</accession>
<organism evidence="2 3">
    <name type="scientific">Linum trigynum</name>
    <dbReference type="NCBI Taxonomy" id="586398"/>
    <lineage>
        <taxon>Eukaryota</taxon>
        <taxon>Viridiplantae</taxon>
        <taxon>Streptophyta</taxon>
        <taxon>Embryophyta</taxon>
        <taxon>Tracheophyta</taxon>
        <taxon>Spermatophyta</taxon>
        <taxon>Magnoliopsida</taxon>
        <taxon>eudicotyledons</taxon>
        <taxon>Gunneridae</taxon>
        <taxon>Pentapetalae</taxon>
        <taxon>rosids</taxon>
        <taxon>fabids</taxon>
        <taxon>Malpighiales</taxon>
        <taxon>Linaceae</taxon>
        <taxon>Linum</taxon>
    </lineage>
</organism>
<dbReference type="PANTHER" id="PTHR12654:SF0">
    <property type="entry name" value="NON-LYSOSOMAL GLUCOSYLCERAMIDASE"/>
    <property type="match status" value="1"/>
</dbReference>
<name>A0AAV2CE65_9ROSI</name>
<sequence length="138" mass="16269">MIIFKTAKGNRVTFVVGACETQNVNVFVLPYFGLAEGSYVTAKDMWAQMVKEGQFNRENFNSFSVSWSSRKVKFKKGSSYNRIYTKFYGTSERAAQKLVHDSLTSYKNWEEEIEKWQNPILKDERLPEWYKFTLFNEL</sequence>
<dbReference type="EMBL" id="OZ034813">
    <property type="protein sequence ID" value="CAL1354446.1"/>
    <property type="molecule type" value="Genomic_DNA"/>
</dbReference>
<dbReference type="InterPro" id="IPR024462">
    <property type="entry name" value="GH116_N"/>
</dbReference>
<protein>
    <recommendedName>
        <fullName evidence="1">Glycosyl-hydrolase family 116 N-terminal domain-containing protein</fullName>
    </recommendedName>
</protein>
<proteinExistence type="predicted"/>
<keyword evidence="3" id="KW-1185">Reference proteome</keyword>
<dbReference type="Proteomes" id="UP001497516">
    <property type="component" value="Chromosome 1"/>
</dbReference>
<dbReference type="GO" id="GO:0008422">
    <property type="term" value="F:beta-glucosidase activity"/>
    <property type="evidence" value="ECO:0007669"/>
    <property type="project" value="TreeGrafter"/>
</dbReference>
<dbReference type="Pfam" id="PF12215">
    <property type="entry name" value="Glyco_hydr_116N"/>
    <property type="match status" value="1"/>
</dbReference>
<gene>
    <name evidence="2" type="ORF">LTRI10_LOCUS2256</name>
</gene>
<evidence type="ECO:0000313" key="2">
    <source>
        <dbReference type="EMBL" id="CAL1354446.1"/>
    </source>
</evidence>